<dbReference type="Pfam" id="PF03995">
    <property type="entry name" value="Inhibitor_I36"/>
    <property type="match status" value="1"/>
</dbReference>
<dbReference type="AlphaFoldDB" id="A0A839N9E5"/>
<sequence length="276" mass="29259">MTFRKKAMVALAGSTIALGGTVALAVPAHAATARNGVCESGEFCYYYNSGEAGSVSDFTTSVGDYGTDKATCYVFKGSGNGKGLCIKNNAASVWNRTSKPVYVYYNSNYGGASQKIAAGAKANLNSTLKNNDASHHIGALSGTVSGSTVIARAKVWVDAGVPYSQTHLYQGYREDCSGFVSMAWGLAKPGTTTAGMPKYGKYISKSALKKGDVLLNSNPGSQGHVVIFEKWANSAHTSYWAYEESGSKGAVHRVDPYPYFSGYGTFKPFHYNKLAS</sequence>
<dbReference type="Proteomes" id="UP000559182">
    <property type="component" value="Unassembled WGS sequence"/>
</dbReference>
<gene>
    <name evidence="2" type="ORF">FHU39_002811</name>
</gene>
<comment type="caution">
    <text evidence="2">The sequence shown here is derived from an EMBL/GenBank/DDBJ whole genome shotgun (WGS) entry which is preliminary data.</text>
</comment>
<feature type="signal peptide" evidence="1">
    <location>
        <begin position="1"/>
        <end position="30"/>
    </location>
</feature>
<dbReference type="SUPFAM" id="SSF54001">
    <property type="entry name" value="Cysteine proteinases"/>
    <property type="match status" value="1"/>
</dbReference>
<evidence type="ECO:0000313" key="3">
    <source>
        <dbReference type="Proteomes" id="UP000559182"/>
    </source>
</evidence>
<keyword evidence="1" id="KW-0732">Signal</keyword>
<organism evidence="2 3">
    <name type="scientific">Flexivirga oryzae</name>
    <dbReference type="NCBI Taxonomy" id="1794944"/>
    <lineage>
        <taxon>Bacteria</taxon>
        <taxon>Bacillati</taxon>
        <taxon>Actinomycetota</taxon>
        <taxon>Actinomycetes</taxon>
        <taxon>Micrococcales</taxon>
        <taxon>Dermacoccaceae</taxon>
        <taxon>Flexivirga</taxon>
    </lineage>
</organism>
<dbReference type="Gene3D" id="3.90.1720.10">
    <property type="entry name" value="endopeptidase domain like (from Nostoc punctiforme)"/>
    <property type="match status" value="1"/>
</dbReference>
<evidence type="ECO:0000313" key="2">
    <source>
        <dbReference type="EMBL" id="MBB2892793.1"/>
    </source>
</evidence>
<dbReference type="RefSeq" id="WP_183321193.1">
    <property type="nucleotide sequence ID" value="NZ_JACHVQ010000002.1"/>
</dbReference>
<dbReference type="EMBL" id="JACHVQ010000002">
    <property type="protein sequence ID" value="MBB2892793.1"/>
    <property type="molecule type" value="Genomic_DNA"/>
</dbReference>
<dbReference type="InterPro" id="IPR038765">
    <property type="entry name" value="Papain-like_cys_pep_sf"/>
</dbReference>
<keyword evidence="3" id="KW-1185">Reference proteome</keyword>
<feature type="chain" id="PRO_5032749237" evidence="1">
    <location>
        <begin position="31"/>
        <end position="276"/>
    </location>
</feature>
<evidence type="ECO:0000256" key="1">
    <source>
        <dbReference type="SAM" id="SignalP"/>
    </source>
</evidence>
<reference evidence="2 3" key="1">
    <citation type="submission" date="2020-08" db="EMBL/GenBank/DDBJ databases">
        <title>Sequencing the genomes of 1000 actinobacteria strains.</title>
        <authorList>
            <person name="Klenk H.-P."/>
        </authorList>
    </citation>
    <scope>NUCLEOTIDE SEQUENCE [LARGE SCALE GENOMIC DNA]</scope>
    <source>
        <strain evidence="2 3">DSM 105369</strain>
    </source>
</reference>
<protein>
    <submittedName>
        <fullName evidence="2">Uncharacterized protein</fullName>
    </submittedName>
</protein>
<proteinExistence type="predicted"/>
<name>A0A839N9E5_9MICO</name>
<accession>A0A839N9E5</accession>